<reference evidence="8" key="2">
    <citation type="journal article" date="2018" name="BMC Genomics">
        <title>A manually annotated Actinidia chinensis var. chinensis (kiwifruit) genome highlights the challenges associated with draft genomes and gene prediction in plants.</title>
        <authorList>
            <person name="Pilkington S.M."/>
            <person name="Crowhurst R."/>
            <person name="Hilario E."/>
            <person name="Nardozza S."/>
            <person name="Fraser L."/>
            <person name="Peng Y."/>
            <person name="Gunaseelan K."/>
            <person name="Simpson R."/>
            <person name="Tahir J."/>
            <person name="Deroles S.C."/>
            <person name="Templeton K."/>
            <person name="Luo Z."/>
            <person name="Davy M."/>
            <person name="Cheng C."/>
            <person name="McNeilage M."/>
            <person name="Scaglione D."/>
            <person name="Liu Y."/>
            <person name="Zhang Q."/>
            <person name="Datson P."/>
            <person name="De Silva N."/>
            <person name="Gardiner S.E."/>
            <person name="Bassett H."/>
            <person name="Chagne D."/>
            <person name="McCallum J."/>
            <person name="Dzierzon H."/>
            <person name="Deng C."/>
            <person name="Wang Y.Y."/>
            <person name="Barron L."/>
            <person name="Manako K."/>
            <person name="Bowen J."/>
            <person name="Foster T.M."/>
            <person name="Erridge Z.A."/>
            <person name="Tiffin H."/>
            <person name="Waite C.N."/>
            <person name="Davies K.M."/>
            <person name="Grierson E.P."/>
            <person name="Laing W.A."/>
            <person name="Kirk R."/>
            <person name="Chen X."/>
            <person name="Wood M."/>
            <person name="Montefiori M."/>
            <person name="Brummell D.A."/>
            <person name="Schwinn K.E."/>
            <person name="Catanach A."/>
            <person name="Fullerton C."/>
            <person name="Li D."/>
            <person name="Meiyalaghan S."/>
            <person name="Nieuwenhuizen N."/>
            <person name="Read N."/>
            <person name="Prakash R."/>
            <person name="Hunter D."/>
            <person name="Zhang H."/>
            <person name="McKenzie M."/>
            <person name="Knabel M."/>
            <person name="Harris A."/>
            <person name="Allan A.C."/>
            <person name="Gleave A."/>
            <person name="Chen A."/>
            <person name="Janssen B.J."/>
            <person name="Plunkett B."/>
            <person name="Ampomah-Dwamena C."/>
            <person name="Voogd C."/>
            <person name="Leif D."/>
            <person name="Lafferty D."/>
            <person name="Souleyre E.J.F."/>
            <person name="Varkonyi-Gasic E."/>
            <person name="Gambi F."/>
            <person name="Hanley J."/>
            <person name="Yao J.L."/>
            <person name="Cheung J."/>
            <person name="David K.M."/>
            <person name="Warren B."/>
            <person name="Marsh K."/>
            <person name="Snowden K.C."/>
            <person name="Lin-Wang K."/>
            <person name="Brian L."/>
            <person name="Martinez-Sanchez M."/>
            <person name="Wang M."/>
            <person name="Ileperuma N."/>
            <person name="Macnee N."/>
            <person name="Campin R."/>
            <person name="McAtee P."/>
            <person name="Drummond R.S.M."/>
            <person name="Espley R.V."/>
            <person name="Ireland H.S."/>
            <person name="Wu R."/>
            <person name="Atkinson R.G."/>
            <person name="Karunairetnam S."/>
            <person name="Bulley S."/>
            <person name="Chunkath S."/>
            <person name="Hanley Z."/>
            <person name="Storey R."/>
            <person name="Thrimawithana A.H."/>
            <person name="Thomson S."/>
            <person name="David C."/>
            <person name="Testolin R."/>
            <person name="Huang H."/>
            <person name="Hellens R.P."/>
            <person name="Schaffer R.J."/>
        </authorList>
    </citation>
    <scope>NUCLEOTIDE SEQUENCE [LARGE SCALE GENOMIC DNA]</scope>
    <source>
        <strain evidence="8">cv. Red5</strain>
    </source>
</reference>
<dbReference type="Gene3D" id="3.40.50.2000">
    <property type="entry name" value="Glycogen Phosphorylase B"/>
    <property type="match status" value="2"/>
</dbReference>
<evidence type="ECO:0000256" key="5">
    <source>
        <dbReference type="RuleBase" id="RU003718"/>
    </source>
</evidence>
<dbReference type="GO" id="GO:0080043">
    <property type="term" value="F:quercetin 3-O-glucosyltransferase activity"/>
    <property type="evidence" value="ECO:0007669"/>
    <property type="project" value="TreeGrafter"/>
</dbReference>
<evidence type="ECO:0000256" key="1">
    <source>
        <dbReference type="ARBA" id="ARBA00009995"/>
    </source>
</evidence>
<dbReference type="InterPro" id="IPR035595">
    <property type="entry name" value="UDP_glycos_trans_CS"/>
</dbReference>
<dbReference type="InterPro" id="IPR002213">
    <property type="entry name" value="UDP_glucos_trans"/>
</dbReference>
<dbReference type="InParanoid" id="A0A2R6R8Q2"/>
<dbReference type="AlphaFoldDB" id="A0A2R6R8Q2"/>
<gene>
    <name evidence="7" type="ORF">CEY00_Acc08787</name>
</gene>
<reference evidence="7 8" key="1">
    <citation type="submission" date="2017-07" db="EMBL/GenBank/DDBJ databases">
        <title>An improved, manually edited Actinidia chinensis var. chinensis (kiwifruit) genome highlights the challenges associated with draft genomes and gene prediction in plants.</title>
        <authorList>
            <person name="Pilkington S."/>
            <person name="Crowhurst R."/>
            <person name="Hilario E."/>
            <person name="Nardozza S."/>
            <person name="Fraser L."/>
            <person name="Peng Y."/>
            <person name="Gunaseelan K."/>
            <person name="Simpson R."/>
            <person name="Tahir J."/>
            <person name="Deroles S."/>
            <person name="Templeton K."/>
            <person name="Luo Z."/>
            <person name="Davy M."/>
            <person name="Cheng C."/>
            <person name="Mcneilage M."/>
            <person name="Scaglione D."/>
            <person name="Liu Y."/>
            <person name="Zhang Q."/>
            <person name="Datson P."/>
            <person name="De Silva N."/>
            <person name="Gardiner S."/>
            <person name="Bassett H."/>
            <person name="Chagne D."/>
            <person name="Mccallum J."/>
            <person name="Dzierzon H."/>
            <person name="Deng C."/>
            <person name="Wang Y.-Y."/>
            <person name="Barron N."/>
            <person name="Manako K."/>
            <person name="Bowen J."/>
            <person name="Foster T."/>
            <person name="Erridge Z."/>
            <person name="Tiffin H."/>
            <person name="Waite C."/>
            <person name="Davies K."/>
            <person name="Grierson E."/>
            <person name="Laing W."/>
            <person name="Kirk R."/>
            <person name="Chen X."/>
            <person name="Wood M."/>
            <person name="Montefiori M."/>
            <person name="Brummell D."/>
            <person name="Schwinn K."/>
            <person name="Catanach A."/>
            <person name="Fullerton C."/>
            <person name="Li D."/>
            <person name="Meiyalaghan S."/>
            <person name="Nieuwenhuizen N."/>
            <person name="Read N."/>
            <person name="Prakash R."/>
            <person name="Hunter D."/>
            <person name="Zhang H."/>
            <person name="Mckenzie M."/>
            <person name="Knabel M."/>
            <person name="Harris A."/>
            <person name="Allan A."/>
            <person name="Chen A."/>
            <person name="Janssen B."/>
            <person name="Plunkett B."/>
            <person name="Dwamena C."/>
            <person name="Voogd C."/>
            <person name="Leif D."/>
            <person name="Lafferty D."/>
            <person name="Souleyre E."/>
            <person name="Varkonyi-Gasic E."/>
            <person name="Gambi F."/>
            <person name="Hanley J."/>
            <person name="Yao J.-L."/>
            <person name="Cheung J."/>
            <person name="David K."/>
            <person name="Warren B."/>
            <person name="Marsh K."/>
            <person name="Snowden K."/>
            <person name="Lin-Wang K."/>
            <person name="Brian L."/>
            <person name="Martinez-Sanchez M."/>
            <person name="Wang M."/>
            <person name="Ileperuma N."/>
            <person name="Macnee N."/>
            <person name="Campin R."/>
            <person name="Mcatee P."/>
            <person name="Drummond R."/>
            <person name="Espley R."/>
            <person name="Ireland H."/>
            <person name="Wu R."/>
            <person name="Atkinson R."/>
            <person name="Karunairetnam S."/>
            <person name="Bulley S."/>
            <person name="Chunkath S."/>
            <person name="Hanley Z."/>
            <person name="Storey R."/>
            <person name="Thrimawithana A."/>
            <person name="Thomson S."/>
            <person name="David C."/>
            <person name="Testolin R."/>
        </authorList>
    </citation>
    <scope>NUCLEOTIDE SEQUENCE [LARGE SCALE GENOMIC DNA]</scope>
    <source>
        <strain evidence="8">cv. Red5</strain>
        <tissue evidence="7">Young leaf</tissue>
    </source>
</reference>
<dbReference type="OrthoDB" id="5835829at2759"/>
<dbReference type="GO" id="GO:0080044">
    <property type="term" value="F:quercetin 7-O-glucosyltransferase activity"/>
    <property type="evidence" value="ECO:0007669"/>
    <property type="project" value="TreeGrafter"/>
</dbReference>
<dbReference type="PANTHER" id="PTHR11926:SF870">
    <property type="entry name" value="UDP-GLYCOSYLTRANSFERASE 75B1"/>
    <property type="match status" value="1"/>
</dbReference>
<proteinExistence type="inferred from homology"/>
<dbReference type="STRING" id="1590841.A0A2R6R8Q2"/>
<dbReference type="OMA" id="TDMFRRD"/>
<accession>A0A2R6R8Q2</accession>
<evidence type="ECO:0000256" key="2">
    <source>
        <dbReference type="ARBA" id="ARBA00022676"/>
    </source>
</evidence>
<evidence type="ECO:0000313" key="7">
    <source>
        <dbReference type="EMBL" id="PSS23931.1"/>
    </source>
</evidence>
<dbReference type="FunFam" id="3.40.50.2000:FF:000019">
    <property type="entry name" value="Glycosyltransferase"/>
    <property type="match status" value="1"/>
</dbReference>
<name>A0A2R6R8Q2_ACTCC</name>
<dbReference type="EMBL" id="NKQK01000008">
    <property type="protein sequence ID" value="PSS23931.1"/>
    <property type="molecule type" value="Genomic_DNA"/>
</dbReference>
<dbReference type="PROSITE" id="PS00375">
    <property type="entry name" value="UDPGT"/>
    <property type="match status" value="1"/>
</dbReference>
<evidence type="ECO:0000313" key="8">
    <source>
        <dbReference type="Proteomes" id="UP000241394"/>
    </source>
</evidence>
<organism evidence="7 8">
    <name type="scientific">Actinidia chinensis var. chinensis</name>
    <name type="common">Chinese soft-hair kiwi</name>
    <dbReference type="NCBI Taxonomy" id="1590841"/>
    <lineage>
        <taxon>Eukaryota</taxon>
        <taxon>Viridiplantae</taxon>
        <taxon>Streptophyta</taxon>
        <taxon>Embryophyta</taxon>
        <taxon>Tracheophyta</taxon>
        <taxon>Spermatophyta</taxon>
        <taxon>Magnoliopsida</taxon>
        <taxon>eudicotyledons</taxon>
        <taxon>Gunneridae</taxon>
        <taxon>Pentapetalae</taxon>
        <taxon>asterids</taxon>
        <taxon>Ericales</taxon>
        <taxon>Actinidiaceae</taxon>
        <taxon>Actinidia</taxon>
    </lineage>
</organism>
<dbReference type="CDD" id="cd03784">
    <property type="entry name" value="GT1_Gtf-like"/>
    <property type="match status" value="1"/>
</dbReference>
<comment type="caution">
    <text evidence="7">The sequence shown here is derived from an EMBL/GenBank/DDBJ whole genome shotgun (WGS) entry which is preliminary data.</text>
</comment>
<dbReference type="Proteomes" id="UP000241394">
    <property type="component" value="Chromosome LG8"/>
</dbReference>
<evidence type="ECO:0000256" key="3">
    <source>
        <dbReference type="ARBA" id="ARBA00022679"/>
    </source>
</evidence>
<evidence type="ECO:0000256" key="4">
    <source>
        <dbReference type="ARBA" id="ARBA00023241"/>
    </source>
</evidence>
<sequence length="420" mass="47344">MITKTSQNLEGLTIATFSDGYDDGFKDVHKVDNFLSEFKNRGSQTLEEIIGASAKEGHPVTCLVYTMLHTWVAKVAHTFHIQSAILWIQPATVFDIYYFYFNGYGDNIRKIIDDYPSSSIGLPYLPQLTRRDLPSFMVTSNPNYNKFGMPAFEEQLDTLAKAKTRILVNTFDALESEALRAIEKHNMIAIGPLVPSPFLHGKDRFGASFRGDHFEKSRDYVEWLDLKVQSSVVYVSFGTNPLVALSKRQREEIARGLLKSHRPFLWAIKAIENGEKHEDKLSCSEELEQLGMIVPWCSQVDVLSHPSLGCFFTHCGWNSTLESLVSGVPMVGFPHFTDQPTNAKLIEDVFRTGVRVKVNEEEIVEADEITRCIEVIMGGGEVGEELKRNAKKWKDLAKEATKEGGSSDMNLRAFVEEMEA</sequence>
<dbReference type="Gramene" id="PSS23931">
    <property type="protein sequence ID" value="PSS23931"/>
    <property type="gene ID" value="CEY00_Acc08787"/>
</dbReference>
<evidence type="ECO:0000256" key="6">
    <source>
        <dbReference type="RuleBase" id="RU362057"/>
    </source>
</evidence>
<keyword evidence="2 5" id="KW-0328">Glycosyltransferase</keyword>
<dbReference type="FunCoup" id="A0A2R6R8Q2">
    <property type="interactions" value="68"/>
</dbReference>
<dbReference type="SUPFAM" id="SSF53756">
    <property type="entry name" value="UDP-Glycosyltransferase/glycogen phosphorylase"/>
    <property type="match status" value="1"/>
</dbReference>
<comment type="similarity">
    <text evidence="1 5">Belongs to the UDP-glycosyltransferase family.</text>
</comment>
<keyword evidence="8" id="KW-1185">Reference proteome</keyword>
<keyword evidence="3 5" id="KW-0808">Transferase</keyword>
<dbReference type="PANTHER" id="PTHR11926">
    <property type="entry name" value="GLUCOSYL/GLUCURONOSYL TRANSFERASES"/>
    <property type="match status" value="1"/>
</dbReference>
<protein>
    <recommendedName>
        <fullName evidence="6">Glycosyltransferase</fullName>
        <ecNumber evidence="6">2.4.1.-</ecNumber>
    </recommendedName>
</protein>
<dbReference type="GO" id="GO:0009813">
    <property type="term" value="P:flavonoid biosynthetic process"/>
    <property type="evidence" value="ECO:0007669"/>
    <property type="project" value="UniProtKB-KW"/>
</dbReference>
<keyword evidence="4" id="KW-0284">Flavonoid biosynthesis</keyword>
<dbReference type="Pfam" id="PF00201">
    <property type="entry name" value="UDPGT"/>
    <property type="match status" value="1"/>
</dbReference>
<dbReference type="EC" id="2.4.1.-" evidence="6"/>